<sequence>MATASSRSLQLGARRCCAAAASTTKAFSTPSSTRFTQATRPATIVSTATTAPTTVVRTRCFSSTSRHPAKDNAEQPKEDLEPWELEMLKREQQSEISRTFAQMMPPRADGQPENLNPRDRLAGERALAEMWQELDSAERTTPKSRDQFWNDDESDLEMVVKGVPEEDNPGYDMSSMAHARLDEIREQRNLARVIAWEMPLLAKFAKPFVPPGAEQPLRFRYTSYMGEFHPAEKKVVVEFCPADLGLMPVQQDKLRKLVGPRYNPEKDIVRMSCEKFEHQAQNKRYLGDLVNKLVVEAKDPTDTFEDVPLDTRHHKFKYKPKFPREWRMTEERKAELVALRAQSFQLDQKMTAEGTLIDGVQRLQEAHALNAPAEPAKVPEMVRLRR</sequence>
<evidence type="ECO:0000313" key="4">
    <source>
        <dbReference type="Proteomes" id="UP001642482"/>
    </source>
</evidence>
<keyword evidence="3" id="KW-0689">Ribosomal protein</keyword>
<accession>A0ABP0ARV2</accession>
<dbReference type="Proteomes" id="UP001642482">
    <property type="component" value="Unassembled WGS sequence"/>
</dbReference>
<dbReference type="PANTHER" id="PTHR13490">
    <property type="entry name" value="MITOCHONDRIAL 28S RIBOSOMAL PROTEIN S28"/>
    <property type="match status" value="1"/>
</dbReference>
<evidence type="ECO:0000256" key="1">
    <source>
        <dbReference type="SAM" id="MobiDB-lite"/>
    </source>
</evidence>
<feature type="compositionally biased region" description="Basic and acidic residues" evidence="1">
    <location>
        <begin position="68"/>
        <end position="81"/>
    </location>
</feature>
<protein>
    <submittedName>
        <fullName evidence="3">37S ribosomal protein S24, mitochondrial</fullName>
    </submittedName>
</protein>
<comment type="caution">
    <text evidence="3">The sequence shown here is derived from an EMBL/GenBank/DDBJ whole genome shotgun (WGS) entry which is preliminary data.</text>
</comment>
<dbReference type="PANTHER" id="PTHR13490:SF0">
    <property type="entry name" value="SMALL RIBOSOMAL SUBUNIT PROTEIN MS35"/>
    <property type="match status" value="1"/>
</dbReference>
<dbReference type="InterPro" id="IPR019349">
    <property type="entry name" value="Ribosomal_mS35_mit"/>
</dbReference>
<evidence type="ECO:0000313" key="3">
    <source>
        <dbReference type="EMBL" id="CAK7210004.1"/>
    </source>
</evidence>
<keyword evidence="3" id="KW-0687">Ribonucleoprotein</keyword>
<keyword evidence="4" id="KW-1185">Reference proteome</keyword>
<reference evidence="3 4" key="1">
    <citation type="submission" date="2024-01" db="EMBL/GenBank/DDBJ databases">
        <authorList>
            <person name="Allen C."/>
            <person name="Tagirdzhanova G."/>
        </authorList>
    </citation>
    <scope>NUCLEOTIDE SEQUENCE [LARGE SCALE GENOMIC DNA]</scope>
</reference>
<gene>
    <name evidence="3" type="primary">RSM24</name>
    <name evidence="3" type="ORF">SEUCBS140593_000681</name>
</gene>
<dbReference type="EMBL" id="CAWUHD010000004">
    <property type="protein sequence ID" value="CAK7210004.1"/>
    <property type="molecule type" value="Genomic_DNA"/>
</dbReference>
<name>A0ABP0ARV2_9PEZI</name>
<feature type="region of interest" description="Disordered" evidence="1">
    <location>
        <begin position="60"/>
        <end position="81"/>
    </location>
</feature>
<evidence type="ECO:0000259" key="2">
    <source>
        <dbReference type="Pfam" id="PF10213"/>
    </source>
</evidence>
<proteinExistence type="predicted"/>
<dbReference type="GO" id="GO:0005840">
    <property type="term" value="C:ribosome"/>
    <property type="evidence" value="ECO:0007669"/>
    <property type="project" value="UniProtKB-KW"/>
</dbReference>
<dbReference type="Pfam" id="PF10213">
    <property type="entry name" value="MRP-S28"/>
    <property type="match status" value="1"/>
</dbReference>
<organism evidence="3 4">
    <name type="scientific">Sporothrix eucalyptigena</name>
    <dbReference type="NCBI Taxonomy" id="1812306"/>
    <lineage>
        <taxon>Eukaryota</taxon>
        <taxon>Fungi</taxon>
        <taxon>Dikarya</taxon>
        <taxon>Ascomycota</taxon>
        <taxon>Pezizomycotina</taxon>
        <taxon>Sordariomycetes</taxon>
        <taxon>Sordariomycetidae</taxon>
        <taxon>Ophiostomatales</taxon>
        <taxon>Ophiostomataceae</taxon>
        <taxon>Sporothrix</taxon>
    </lineage>
</organism>
<dbReference type="InterPro" id="IPR039848">
    <property type="entry name" value="Ribosomal_mS35_mt"/>
</dbReference>
<feature type="domain" description="Small ribosomal subunit protein mS35 mitochondrial conserved" evidence="2">
    <location>
        <begin position="207"/>
        <end position="326"/>
    </location>
</feature>